<feature type="compositionally biased region" description="Pro residues" evidence="2">
    <location>
        <begin position="113"/>
        <end position="123"/>
    </location>
</feature>
<protein>
    <submittedName>
        <fullName evidence="3">Uncharacterized protein</fullName>
    </submittedName>
</protein>
<reference evidence="3 4" key="1">
    <citation type="journal article" date="2018" name="Sci. Rep.">
        <title>Comparative genomics provides insights into the lifestyle and reveals functional heterogeneity of dark septate endophytic fungi.</title>
        <authorList>
            <person name="Knapp D.G."/>
            <person name="Nemeth J.B."/>
            <person name="Barry K."/>
            <person name="Hainaut M."/>
            <person name="Henrissat B."/>
            <person name="Johnson J."/>
            <person name="Kuo A."/>
            <person name="Lim J.H.P."/>
            <person name="Lipzen A."/>
            <person name="Nolan M."/>
            <person name="Ohm R.A."/>
            <person name="Tamas L."/>
            <person name="Grigoriev I.V."/>
            <person name="Spatafora J.W."/>
            <person name="Nagy L.G."/>
            <person name="Kovacs G.M."/>
        </authorList>
    </citation>
    <scope>NUCLEOTIDE SEQUENCE [LARGE SCALE GENOMIC DNA]</scope>
    <source>
        <strain evidence="3 4">DSE2036</strain>
    </source>
</reference>
<accession>A0A2V1DYC0</accession>
<dbReference type="Proteomes" id="UP000244855">
    <property type="component" value="Unassembled WGS sequence"/>
</dbReference>
<organism evidence="3 4">
    <name type="scientific">Periconia macrospinosa</name>
    <dbReference type="NCBI Taxonomy" id="97972"/>
    <lineage>
        <taxon>Eukaryota</taxon>
        <taxon>Fungi</taxon>
        <taxon>Dikarya</taxon>
        <taxon>Ascomycota</taxon>
        <taxon>Pezizomycotina</taxon>
        <taxon>Dothideomycetes</taxon>
        <taxon>Pleosporomycetidae</taxon>
        <taxon>Pleosporales</taxon>
        <taxon>Massarineae</taxon>
        <taxon>Periconiaceae</taxon>
        <taxon>Periconia</taxon>
    </lineage>
</organism>
<dbReference type="AlphaFoldDB" id="A0A2V1DYC0"/>
<evidence type="ECO:0000256" key="1">
    <source>
        <dbReference type="SAM" id="Coils"/>
    </source>
</evidence>
<evidence type="ECO:0000313" key="3">
    <source>
        <dbReference type="EMBL" id="PVI03363.1"/>
    </source>
</evidence>
<sequence>MPIKTNRPVHKRTYSKNYNTPPGFFGANTRRTNNVTYKTPKSVNWKNTVPPTRQKASSPAPRPLSAAPYNSSSTTSAKAIKSTKSTASAMAVKSNKAGNQPVSSSPTRSPQLTPNPPTPPPSSSPLLQTDLEIFADILSPTVSTTSSTTSKGKDIAQAEDTAPEKTGTTSSHDDPNVGLQALSETITDAGKNLKEIASWETDSPFFIALKKIVSSETDAPVFFASVASAIKGWGDRLTSLVLRLGQVEQNRIMDVVAAIDREEEMVQKHRAELEAKEQEWEEKLLEERKMWEAKLADEVRKRQDVEKMLPKQRKRGREEEEEEEEGEEGEKGEKGALKKRKTAKAKSARA</sequence>
<feature type="region of interest" description="Disordered" evidence="2">
    <location>
        <begin position="142"/>
        <end position="177"/>
    </location>
</feature>
<proteinExistence type="predicted"/>
<feature type="coiled-coil region" evidence="1">
    <location>
        <begin position="259"/>
        <end position="290"/>
    </location>
</feature>
<feature type="region of interest" description="Disordered" evidence="2">
    <location>
        <begin position="1"/>
        <end position="127"/>
    </location>
</feature>
<dbReference type="EMBL" id="KZ805332">
    <property type="protein sequence ID" value="PVI03363.1"/>
    <property type="molecule type" value="Genomic_DNA"/>
</dbReference>
<feature type="compositionally biased region" description="Polar residues" evidence="2">
    <location>
        <begin position="96"/>
        <end position="108"/>
    </location>
</feature>
<keyword evidence="1" id="KW-0175">Coiled coil</keyword>
<evidence type="ECO:0000313" key="4">
    <source>
        <dbReference type="Proteomes" id="UP000244855"/>
    </source>
</evidence>
<feature type="compositionally biased region" description="Polar residues" evidence="2">
    <location>
        <begin position="29"/>
        <end position="55"/>
    </location>
</feature>
<gene>
    <name evidence="3" type="ORF">DM02DRAFT_256275</name>
</gene>
<feature type="compositionally biased region" description="Basic residues" evidence="2">
    <location>
        <begin position="337"/>
        <end position="350"/>
    </location>
</feature>
<name>A0A2V1DYC0_9PLEO</name>
<evidence type="ECO:0000256" key="2">
    <source>
        <dbReference type="SAM" id="MobiDB-lite"/>
    </source>
</evidence>
<feature type="compositionally biased region" description="Low complexity" evidence="2">
    <location>
        <begin position="56"/>
        <end position="94"/>
    </location>
</feature>
<keyword evidence="4" id="KW-1185">Reference proteome</keyword>
<feature type="region of interest" description="Disordered" evidence="2">
    <location>
        <begin position="302"/>
        <end position="350"/>
    </location>
</feature>
<feature type="compositionally biased region" description="Acidic residues" evidence="2">
    <location>
        <begin position="319"/>
        <end position="328"/>
    </location>
</feature>